<sequence>MKHLIYAFTGLFLLAGCASKPAPEPTMVTTTSGKVTINWKEPSKFTDIKSSGELQSRFEKRLFDSLTKDIDKTASKFLRPDQKLELKVTNLDLAGDVRPTFGATSDDIRIVKGIYPPRIKFSYKVTVHGNIVSSGTQNLSDLAFQDRIVRDLDRPFVYEKNLINRWLTRTLKPQLAK</sequence>
<accession>A0A3L8PRX7</accession>
<dbReference type="RefSeq" id="WP_121840530.1">
    <property type="nucleotide sequence ID" value="NZ_ML014842.1"/>
</dbReference>
<protein>
    <submittedName>
        <fullName evidence="1">DUF3016 domain-containing protein</fullName>
    </submittedName>
</protein>
<dbReference type="PROSITE" id="PS51257">
    <property type="entry name" value="PROKAR_LIPOPROTEIN"/>
    <property type="match status" value="1"/>
</dbReference>
<dbReference type="EMBL" id="QZEI01000093">
    <property type="protein sequence ID" value="RLV58151.1"/>
    <property type="molecule type" value="Genomic_DNA"/>
</dbReference>
<dbReference type="AlphaFoldDB" id="A0A3L8PRX7"/>
<dbReference type="OrthoDB" id="195620at2"/>
<organism evidence="1 2">
    <name type="scientific">Parashewanella curva</name>
    <dbReference type="NCBI Taxonomy" id="2338552"/>
    <lineage>
        <taxon>Bacteria</taxon>
        <taxon>Pseudomonadati</taxon>
        <taxon>Pseudomonadota</taxon>
        <taxon>Gammaproteobacteria</taxon>
        <taxon>Alteromonadales</taxon>
        <taxon>Shewanellaceae</taxon>
        <taxon>Parashewanella</taxon>
    </lineage>
</organism>
<dbReference type="Proteomes" id="UP000281474">
    <property type="component" value="Unassembled WGS sequence"/>
</dbReference>
<keyword evidence="2" id="KW-1185">Reference proteome</keyword>
<evidence type="ECO:0000313" key="1">
    <source>
        <dbReference type="EMBL" id="RLV58151.1"/>
    </source>
</evidence>
<reference evidence="1 2" key="1">
    <citation type="submission" date="2018-09" db="EMBL/GenBank/DDBJ databases">
        <title>Phylogeny of the Shewanellaceae, and recommendation for two new genera, Pseudoshewanella and Parashewanella.</title>
        <authorList>
            <person name="Wang G."/>
        </authorList>
    </citation>
    <scope>NUCLEOTIDE SEQUENCE [LARGE SCALE GENOMIC DNA]</scope>
    <source>
        <strain evidence="1 2">C51</strain>
    </source>
</reference>
<evidence type="ECO:0000313" key="2">
    <source>
        <dbReference type="Proteomes" id="UP000281474"/>
    </source>
</evidence>
<dbReference type="InterPro" id="IPR021557">
    <property type="entry name" value="DUF3016"/>
</dbReference>
<gene>
    <name evidence="1" type="ORF">D5018_18825</name>
</gene>
<name>A0A3L8PRX7_9GAMM</name>
<comment type="caution">
    <text evidence="1">The sequence shown here is derived from an EMBL/GenBank/DDBJ whole genome shotgun (WGS) entry which is preliminary data.</text>
</comment>
<proteinExistence type="predicted"/>
<dbReference type="Pfam" id="PF11454">
    <property type="entry name" value="DUF3016"/>
    <property type="match status" value="1"/>
</dbReference>